<feature type="region of interest" description="Disordered" evidence="3">
    <location>
        <begin position="513"/>
        <end position="532"/>
    </location>
</feature>
<feature type="domain" description="Protein kinase" evidence="4">
    <location>
        <begin position="181"/>
        <end position="448"/>
    </location>
</feature>
<dbReference type="PROSITE" id="PS50011">
    <property type="entry name" value="PROTEIN_KINASE_DOM"/>
    <property type="match status" value="1"/>
</dbReference>
<evidence type="ECO:0000259" key="4">
    <source>
        <dbReference type="PROSITE" id="PS50011"/>
    </source>
</evidence>
<keyword evidence="2" id="KW-0067">ATP-binding</keyword>
<reference evidence="5" key="1">
    <citation type="submission" date="2021-02" db="EMBL/GenBank/DDBJ databases">
        <authorList>
            <person name="Dougan E. K."/>
            <person name="Rhodes N."/>
            <person name="Thang M."/>
            <person name="Chan C."/>
        </authorList>
    </citation>
    <scope>NUCLEOTIDE SEQUENCE</scope>
</reference>
<dbReference type="OrthoDB" id="418615at2759"/>
<organism evidence="5 6">
    <name type="scientific">Symbiodinium natans</name>
    <dbReference type="NCBI Taxonomy" id="878477"/>
    <lineage>
        <taxon>Eukaryota</taxon>
        <taxon>Sar</taxon>
        <taxon>Alveolata</taxon>
        <taxon>Dinophyceae</taxon>
        <taxon>Suessiales</taxon>
        <taxon>Symbiodiniaceae</taxon>
        <taxon>Symbiodinium</taxon>
    </lineage>
</organism>
<evidence type="ECO:0000256" key="2">
    <source>
        <dbReference type="ARBA" id="ARBA00022840"/>
    </source>
</evidence>
<dbReference type="GO" id="GO:0005737">
    <property type="term" value="C:cytoplasm"/>
    <property type="evidence" value="ECO:0007669"/>
    <property type="project" value="TreeGrafter"/>
</dbReference>
<name>A0A812T397_9DINO</name>
<dbReference type="AlphaFoldDB" id="A0A812T397"/>
<dbReference type="InterPro" id="IPR011009">
    <property type="entry name" value="Kinase-like_dom_sf"/>
</dbReference>
<dbReference type="GO" id="GO:0005524">
    <property type="term" value="F:ATP binding"/>
    <property type="evidence" value="ECO:0007669"/>
    <property type="project" value="UniProtKB-KW"/>
</dbReference>
<keyword evidence="1" id="KW-0547">Nucleotide-binding</keyword>
<dbReference type="SUPFAM" id="SSF56112">
    <property type="entry name" value="Protein kinase-like (PK-like)"/>
    <property type="match status" value="1"/>
</dbReference>
<dbReference type="Proteomes" id="UP000604046">
    <property type="component" value="Unassembled WGS sequence"/>
</dbReference>
<protein>
    <submittedName>
        <fullName evidence="5">CPK1 protein</fullName>
    </submittedName>
</protein>
<gene>
    <name evidence="5" type="primary">CPK1</name>
    <name evidence="5" type="ORF">SNAT2548_LOCUS28288</name>
</gene>
<dbReference type="PANTHER" id="PTHR24346">
    <property type="entry name" value="MAP/MICROTUBULE AFFINITY-REGULATING KINASE"/>
    <property type="match status" value="1"/>
</dbReference>
<evidence type="ECO:0000313" key="5">
    <source>
        <dbReference type="EMBL" id="CAE7505054.1"/>
    </source>
</evidence>
<dbReference type="Pfam" id="PF00069">
    <property type="entry name" value="Pkinase"/>
    <property type="match status" value="1"/>
</dbReference>
<accession>A0A812T397</accession>
<comment type="caution">
    <text evidence="5">The sequence shown here is derived from an EMBL/GenBank/DDBJ whole genome shotgun (WGS) entry which is preliminary data.</text>
</comment>
<evidence type="ECO:0000256" key="1">
    <source>
        <dbReference type="ARBA" id="ARBA00022741"/>
    </source>
</evidence>
<dbReference type="GO" id="GO:0004674">
    <property type="term" value="F:protein serine/threonine kinase activity"/>
    <property type="evidence" value="ECO:0007669"/>
    <property type="project" value="TreeGrafter"/>
</dbReference>
<dbReference type="EMBL" id="CAJNDS010002512">
    <property type="protein sequence ID" value="CAE7505054.1"/>
    <property type="molecule type" value="Genomic_DNA"/>
</dbReference>
<sequence>MDPQLLVAASSRRVLPPSTIRRASLPLTNGCRVARDAPTSPLDGKCEAKVASQAVMLAFAWRARGALSRRSYEPFGGIYAREYTLRRYNPRPEQSWLSFPLLALALSAAWQVFHNWTQSLISLSILSFLVQCYVPEWEDFGILTENTLRARASSHRLVQLERTKSLETRLRHLSQLQAHVSVEAPLSQDGALGAVLLCKDRTGDHVAVKVISLKKAQAAGIEESRLWREVQVMKEVQHPNLPRLIDVVANWETLPQLDATPPHLCLIMEFVQKSEPLSMAVRRQGAMPHRAAQIVAQLASALCKLHRANIIHRDVWCENVLIGDREKIVLINFGRAEYLSGRPAANSKLNTPYMSPEAASGMPQQTGDDAWGLGLLLTEIVTGRFVVDRLGRSDVPLHVQRPTLTAAVQETAACAAPALAQLASQLLDLSASRRPAMVEVISLLRPSTHNDSGQPTSHAAERADRKALNKLRASQARNEKSPLGFRGRLQNNSSPVRLAKVASPILAQAAVQANERPSRHSFGGKSTQFESPPANFQPGETVLYCPRSQAGVLKAIVCGKLADGKGWRIQLESGEFQEVEKGEDWRLCLSDLPVAPPHKKVSSPREIPTSTAAAKPPMKGPVLAWAPEANVMGGRGKVLASSSTVSSLATTTPSAGATSEASSHAADGSSLVACKSYHVASVNALPVGQQLWAGRCASPTLRRVGSANYADSPKAVQGYQAVHPQGLLGQGPALRFVPPPQAPQVPQVPQPVMGRRVLYTGAMDGSSPVW</sequence>
<evidence type="ECO:0000313" key="6">
    <source>
        <dbReference type="Proteomes" id="UP000604046"/>
    </source>
</evidence>
<evidence type="ECO:0000256" key="3">
    <source>
        <dbReference type="SAM" id="MobiDB-lite"/>
    </source>
</evidence>
<feature type="region of interest" description="Disordered" evidence="3">
    <location>
        <begin position="598"/>
        <end position="619"/>
    </location>
</feature>
<keyword evidence="6" id="KW-1185">Reference proteome</keyword>
<dbReference type="PANTHER" id="PTHR24346:SF30">
    <property type="entry name" value="MATERNAL EMBRYONIC LEUCINE ZIPPER KINASE"/>
    <property type="match status" value="1"/>
</dbReference>
<proteinExistence type="predicted"/>
<dbReference type="GO" id="GO:0035556">
    <property type="term" value="P:intracellular signal transduction"/>
    <property type="evidence" value="ECO:0007669"/>
    <property type="project" value="TreeGrafter"/>
</dbReference>
<dbReference type="Gene3D" id="1.10.510.10">
    <property type="entry name" value="Transferase(Phosphotransferase) domain 1"/>
    <property type="match status" value="1"/>
</dbReference>
<dbReference type="InterPro" id="IPR000719">
    <property type="entry name" value="Prot_kinase_dom"/>
</dbReference>